<dbReference type="Gene3D" id="3.40.1410.10">
    <property type="entry name" value="Chorismate lyase-like"/>
    <property type="match status" value="1"/>
</dbReference>
<name>A0A3G9FY39_9CAUL</name>
<dbReference type="PANTHER" id="PTHR44846">
    <property type="entry name" value="MANNOSYL-D-GLYCERATE TRANSPORT/METABOLISM SYSTEM REPRESSOR MNGR-RELATED"/>
    <property type="match status" value="1"/>
</dbReference>
<evidence type="ECO:0000259" key="4">
    <source>
        <dbReference type="PROSITE" id="PS50949"/>
    </source>
</evidence>
<dbReference type="PANTHER" id="PTHR44846:SF1">
    <property type="entry name" value="MANNOSYL-D-GLYCERATE TRANSPORT_METABOLISM SYSTEM REPRESSOR MNGR-RELATED"/>
    <property type="match status" value="1"/>
</dbReference>
<keyword evidence="2" id="KW-0238">DNA-binding</keyword>
<reference evidence="6" key="2">
    <citation type="journal article" date="2017" name="Plant Physiol. Biochem.">
        <title>Differential oxidative and antioxidative response of duckweed Lemna minor toward plant growth promoting/inhibiting bacteria.</title>
        <authorList>
            <person name="Ishizawa H."/>
            <person name="Kuroda M."/>
            <person name="Morikawa M."/>
            <person name="Ike M."/>
        </authorList>
    </citation>
    <scope>NUCLEOTIDE SEQUENCE [LARGE SCALE GENOMIC DNA]</scope>
    <source>
        <strain evidence="6">M6</strain>
    </source>
</reference>
<dbReference type="SUPFAM" id="SSF46785">
    <property type="entry name" value="Winged helix' DNA-binding domain"/>
    <property type="match status" value="1"/>
</dbReference>
<dbReference type="GO" id="GO:0003700">
    <property type="term" value="F:DNA-binding transcription factor activity"/>
    <property type="evidence" value="ECO:0007669"/>
    <property type="project" value="InterPro"/>
</dbReference>
<evidence type="ECO:0000256" key="1">
    <source>
        <dbReference type="ARBA" id="ARBA00023015"/>
    </source>
</evidence>
<dbReference type="Pfam" id="PF07702">
    <property type="entry name" value="UTRA"/>
    <property type="match status" value="1"/>
</dbReference>
<dbReference type="GO" id="GO:0003677">
    <property type="term" value="F:DNA binding"/>
    <property type="evidence" value="ECO:0007669"/>
    <property type="project" value="UniProtKB-KW"/>
</dbReference>
<dbReference type="PRINTS" id="PR00035">
    <property type="entry name" value="HTHGNTR"/>
</dbReference>
<sequence>MNESALRSAFLKDDGGHAYLLIRNAIRDEIAGGKLKPGAALAPERELCVLYGVSRITVRKAVEGLVEEGLLTRTRGSGTYVSMPSITRVEKNFAILTSFSEDIRSRGYKPSSIWLKKTTSMTTPEEALALGLSPGSLVHRFHRIRCADGVRVCLEFVVVPAQFLPSVDVVQESLYEAMAAAGSRPVRALQRLRAAPLSEAHSELLGVQTGECGLFIERRGFLSNGTAVEFSQCYYHGEAYDVIAELG</sequence>
<accession>A0A3G9FY39</accession>
<dbReference type="Pfam" id="PF00392">
    <property type="entry name" value="GntR"/>
    <property type="match status" value="1"/>
</dbReference>
<feature type="domain" description="HTH gntR-type" evidence="4">
    <location>
        <begin position="16"/>
        <end position="84"/>
    </location>
</feature>
<keyword evidence="1" id="KW-0805">Transcription regulation</keyword>
<proteinExistence type="predicted"/>
<dbReference type="AlphaFoldDB" id="A0A3G9FY39"/>
<dbReference type="InterPro" id="IPR028978">
    <property type="entry name" value="Chorismate_lyase_/UTRA_dom_sf"/>
</dbReference>
<gene>
    <name evidence="5" type="ORF">EM6_0537</name>
</gene>
<evidence type="ECO:0000256" key="2">
    <source>
        <dbReference type="ARBA" id="ARBA00023125"/>
    </source>
</evidence>
<evidence type="ECO:0000256" key="3">
    <source>
        <dbReference type="ARBA" id="ARBA00023163"/>
    </source>
</evidence>
<protein>
    <submittedName>
        <fullName evidence="5">Predicted transcriptional regulator of N-acetylglucosamine utilization, GntR family</fullName>
    </submittedName>
</protein>
<dbReference type="InterPro" id="IPR036390">
    <property type="entry name" value="WH_DNA-bd_sf"/>
</dbReference>
<evidence type="ECO:0000313" key="6">
    <source>
        <dbReference type="Proteomes" id="UP000278756"/>
    </source>
</evidence>
<evidence type="ECO:0000313" key="5">
    <source>
        <dbReference type="EMBL" id="BBF79960.1"/>
    </source>
</evidence>
<dbReference type="OrthoDB" id="7173258at2"/>
<organism evidence="5 6">
    <name type="scientific">Asticcacaulis excentricus</name>
    <dbReference type="NCBI Taxonomy" id="78587"/>
    <lineage>
        <taxon>Bacteria</taxon>
        <taxon>Pseudomonadati</taxon>
        <taxon>Pseudomonadota</taxon>
        <taxon>Alphaproteobacteria</taxon>
        <taxon>Caulobacterales</taxon>
        <taxon>Caulobacteraceae</taxon>
        <taxon>Asticcacaulis</taxon>
    </lineage>
</organism>
<keyword evidence="3" id="KW-0804">Transcription</keyword>
<dbReference type="CDD" id="cd07377">
    <property type="entry name" value="WHTH_GntR"/>
    <property type="match status" value="1"/>
</dbReference>
<dbReference type="PROSITE" id="PS50949">
    <property type="entry name" value="HTH_GNTR"/>
    <property type="match status" value="1"/>
</dbReference>
<dbReference type="SMART" id="SM00345">
    <property type="entry name" value="HTH_GNTR"/>
    <property type="match status" value="1"/>
</dbReference>
<dbReference type="Proteomes" id="UP000278756">
    <property type="component" value="Chromosome 1"/>
</dbReference>
<dbReference type="EMBL" id="AP018827">
    <property type="protein sequence ID" value="BBF79960.1"/>
    <property type="molecule type" value="Genomic_DNA"/>
</dbReference>
<dbReference type="SMART" id="SM00866">
    <property type="entry name" value="UTRA"/>
    <property type="match status" value="1"/>
</dbReference>
<dbReference type="SUPFAM" id="SSF64288">
    <property type="entry name" value="Chorismate lyase-like"/>
    <property type="match status" value="1"/>
</dbReference>
<reference evidence="6" key="1">
    <citation type="journal article" date="2017" name="Biotechnol. Biofuels">
        <title>Evaluation of environmental bacterial communities as a factor affecting the growth of duckweed Lemna minor.</title>
        <authorList>
            <person name="Ishizawa H."/>
            <person name="Kuroda M."/>
            <person name="Morikawa M."/>
            <person name="Ike M."/>
        </authorList>
    </citation>
    <scope>NUCLEOTIDE SEQUENCE [LARGE SCALE GENOMIC DNA]</scope>
    <source>
        <strain evidence="6">M6</strain>
    </source>
</reference>
<dbReference type="RefSeq" id="WP_013480193.1">
    <property type="nucleotide sequence ID" value="NZ_AP018827.1"/>
</dbReference>
<dbReference type="Gene3D" id="1.10.10.10">
    <property type="entry name" value="Winged helix-like DNA-binding domain superfamily/Winged helix DNA-binding domain"/>
    <property type="match status" value="1"/>
</dbReference>
<dbReference type="InterPro" id="IPR036388">
    <property type="entry name" value="WH-like_DNA-bd_sf"/>
</dbReference>
<dbReference type="InterPro" id="IPR000524">
    <property type="entry name" value="Tscrpt_reg_HTH_GntR"/>
</dbReference>
<dbReference type="OMA" id="FMIETGY"/>
<dbReference type="InterPro" id="IPR011663">
    <property type="entry name" value="UTRA"/>
</dbReference>
<dbReference type="GO" id="GO:0045892">
    <property type="term" value="P:negative regulation of DNA-templated transcription"/>
    <property type="evidence" value="ECO:0007669"/>
    <property type="project" value="TreeGrafter"/>
</dbReference>
<dbReference type="InterPro" id="IPR050679">
    <property type="entry name" value="Bact_HTH_transcr_reg"/>
</dbReference>